<dbReference type="AlphaFoldDB" id="Q52204"/>
<name>Q52204_BUTFI</name>
<dbReference type="GO" id="GO:0003887">
    <property type="term" value="F:DNA-directed DNA polymerase activity"/>
    <property type="evidence" value="ECO:0007669"/>
    <property type="project" value="InterPro"/>
</dbReference>
<protein>
    <submittedName>
        <fullName evidence="3">Putative plasmid replication protein</fullName>
    </submittedName>
</protein>
<feature type="domain" description="Initiator Rep protein WH1" evidence="2">
    <location>
        <begin position="40"/>
        <end position="186"/>
    </location>
</feature>
<dbReference type="InterPro" id="IPR036388">
    <property type="entry name" value="WH-like_DNA-bd_sf"/>
</dbReference>
<dbReference type="RefSeq" id="WP_181365794.1">
    <property type="nucleotide sequence ID" value="NC_011376.1"/>
</dbReference>
<reference evidence="3" key="1">
    <citation type="journal article" date="1995" name="FEMS Microbiol. Lett.">
        <title>Analysis of the sequence of a new cryptic plasmid, pRJF2, from a rumen bacterium of the genus Butyrivibrio: comparison with other Butyrivibrio plasmids and application in the development of cloning vector.</title>
        <authorList>
            <person name="Kobayashi Y."/>
            <person name="Forster R.J."/>
            <person name="Hefford M.A."/>
            <person name="Teather R.M."/>
            <person name="Wakita M."/>
            <person name="Ohmiya K."/>
            <person name="Hoshino S."/>
        </authorList>
    </citation>
    <scope>NUCLEOTIDE SEQUENCE</scope>
    <source>
        <plasmid evidence="3">pRJF2</plasmid>
    </source>
</reference>
<evidence type="ECO:0000256" key="1">
    <source>
        <dbReference type="ARBA" id="ARBA00038283"/>
    </source>
</evidence>
<proteinExistence type="inferred from homology"/>
<organism evidence="3">
    <name type="scientific">Butyrivibrio fibrisolvens</name>
    <dbReference type="NCBI Taxonomy" id="831"/>
    <lineage>
        <taxon>Bacteria</taxon>
        <taxon>Bacillati</taxon>
        <taxon>Bacillota</taxon>
        <taxon>Clostridia</taxon>
        <taxon>Lachnospirales</taxon>
        <taxon>Lachnospiraceae</taxon>
        <taxon>Butyrivibrio</taxon>
    </lineage>
</organism>
<dbReference type="Pfam" id="PF21205">
    <property type="entry name" value="Rep3_C"/>
    <property type="match status" value="1"/>
</dbReference>
<dbReference type="Pfam" id="PF01051">
    <property type="entry name" value="Rep3_N"/>
    <property type="match status" value="1"/>
</dbReference>
<evidence type="ECO:0000259" key="2">
    <source>
        <dbReference type="Pfam" id="PF01051"/>
    </source>
</evidence>
<dbReference type="InterPro" id="IPR036390">
    <property type="entry name" value="WH_DNA-bd_sf"/>
</dbReference>
<comment type="similarity">
    <text evidence="1">Belongs to the initiator RepB protein family.</text>
</comment>
<dbReference type="SUPFAM" id="SSF46785">
    <property type="entry name" value="Winged helix' DNA-binding domain"/>
    <property type="match status" value="2"/>
</dbReference>
<dbReference type="GO" id="GO:0006270">
    <property type="term" value="P:DNA replication initiation"/>
    <property type="evidence" value="ECO:0007669"/>
    <property type="project" value="InterPro"/>
</dbReference>
<evidence type="ECO:0000313" key="3">
    <source>
        <dbReference type="EMBL" id="AAA99531.1"/>
    </source>
</evidence>
<geneLocation type="plasmid" evidence="3">
    <name>pRJF2</name>
</geneLocation>
<accession>Q52204</accession>
<dbReference type="InterPro" id="IPR000525">
    <property type="entry name" value="Initiator_Rep_WH1"/>
</dbReference>
<keyword evidence="3" id="KW-0614">Plasmid</keyword>
<dbReference type="Gene3D" id="1.10.10.10">
    <property type="entry name" value="Winged helix-like DNA-binding domain superfamily/Winged helix DNA-binding domain"/>
    <property type="match status" value="2"/>
</dbReference>
<sequence length="294" mass="33875">MPPNIRPTYLLRGRNTGIINGGGYEMKNNKYEIAIERDYKVVKANEIIQRAQCDLGLLEQKTFCYAVSKVKPDDIAGTEYTFSINEYCDVCGINRNDGRTIENVKSALKRLRDKSFYLQDENGNYVLIGWLGKARVSPKSGKIKIKFDEDMQKYLTGLYNNYTQYSLLCVLPMKSAYSIRLYELLKSYAGLHRKEFEIESLKAKLCAPYSDFYEVRRKVLDVAVREINLYTDLEVSWQPINKGRKVVKIHFDIKQRNSWGIAKAGARATQALDGIEGQIRFDLEGNLSEERKTR</sequence>
<dbReference type="EMBL" id="L31578">
    <property type="protein sequence ID" value="AAA99531.1"/>
    <property type="molecule type" value="Genomic_DNA"/>
</dbReference>